<dbReference type="EMBL" id="GL883091">
    <property type="protein sequence ID" value="EGG12472.1"/>
    <property type="molecule type" value="Genomic_DNA"/>
</dbReference>
<organism evidence="3">
    <name type="scientific">Melampsora larici-populina (strain 98AG31 / pathotype 3-4-7)</name>
    <name type="common">Poplar leaf rust fungus</name>
    <dbReference type="NCBI Taxonomy" id="747676"/>
    <lineage>
        <taxon>Eukaryota</taxon>
        <taxon>Fungi</taxon>
        <taxon>Dikarya</taxon>
        <taxon>Basidiomycota</taxon>
        <taxon>Pucciniomycotina</taxon>
        <taxon>Pucciniomycetes</taxon>
        <taxon>Pucciniales</taxon>
        <taxon>Melampsoraceae</taxon>
        <taxon>Melampsora</taxon>
    </lineage>
</organism>
<dbReference type="GeneID" id="18921414"/>
<name>F4R6F1_MELLP</name>
<evidence type="ECO:0000313" key="3">
    <source>
        <dbReference type="Proteomes" id="UP000001072"/>
    </source>
</evidence>
<reference evidence="3" key="1">
    <citation type="journal article" date="2011" name="Proc. Natl. Acad. Sci. U.S.A.">
        <title>Obligate biotrophy features unraveled by the genomic analysis of rust fungi.</title>
        <authorList>
            <person name="Duplessis S."/>
            <person name="Cuomo C.A."/>
            <person name="Lin Y.-C."/>
            <person name="Aerts A."/>
            <person name="Tisserant E."/>
            <person name="Veneault-Fourrey C."/>
            <person name="Joly D.L."/>
            <person name="Hacquard S."/>
            <person name="Amselem J."/>
            <person name="Cantarel B.L."/>
            <person name="Chiu R."/>
            <person name="Coutinho P.M."/>
            <person name="Feau N."/>
            <person name="Field M."/>
            <person name="Frey P."/>
            <person name="Gelhaye E."/>
            <person name="Goldberg J."/>
            <person name="Grabherr M.G."/>
            <person name="Kodira C.D."/>
            <person name="Kohler A."/>
            <person name="Kuees U."/>
            <person name="Lindquist E.A."/>
            <person name="Lucas S.M."/>
            <person name="Mago R."/>
            <person name="Mauceli E."/>
            <person name="Morin E."/>
            <person name="Murat C."/>
            <person name="Pangilinan J.L."/>
            <person name="Park R."/>
            <person name="Pearson M."/>
            <person name="Quesneville H."/>
            <person name="Rouhier N."/>
            <person name="Sakthikumar S."/>
            <person name="Salamov A.A."/>
            <person name="Schmutz J."/>
            <person name="Selles B."/>
            <person name="Shapiro H."/>
            <person name="Tanguay P."/>
            <person name="Tuskan G.A."/>
            <person name="Henrissat B."/>
            <person name="Van de Peer Y."/>
            <person name="Rouze P."/>
            <person name="Ellis J.G."/>
            <person name="Dodds P.N."/>
            <person name="Schein J.E."/>
            <person name="Zhong S."/>
            <person name="Hamelin R.C."/>
            <person name="Grigoriev I.V."/>
            <person name="Szabo L.J."/>
            <person name="Martin F."/>
        </authorList>
    </citation>
    <scope>NUCLEOTIDE SEQUENCE [LARGE SCALE GENOMIC DNA]</scope>
    <source>
        <strain evidence="3">98AG31 / pathotype 3-4-7</strain>
    </source>
</reference>
<sequence>MHSNTFLSLIAICVYQFLTGVSSASTPNHQLPVVNMSPLKINLLDGHVKCYKPGKHHHAMSVDDCLGLTNSAKVEEFKPLPKWTVEWGYRDCALTFANSAKAISIPRFTTNDVVTLLDIISRVCPLDDRNLQYGGQYTITSIAGKKIFPIQISLQNSKDPQCYRDERTTECDTVNNGL</sequence>
<proteinExistence type="predicted"/>
<dbReference type="HOGENOM" id="CLU_1510934_0_0_1"/>
<dbReference type="RefSeq" id="XP_007404847.1">
    <property type="nucleotide sequence ID" value="XM_007404785.1"/>
</dbReference>
<protein>
    <submittedName>
        <fullName evidence="2">Secreted protein</fullName>
    </submittedName>
</protein>
<evidence type="ECO:0000256" key="1">
    <source>
        <dbReference type="SAM" id="SignalP"/>
    </source>
</evidence>
<dbReference type="Proteomes" id="UP000001072">
    <property type="component" value="Unassembled WGS sequence"/>
</dbReference>
<dbReference type="AlphaFoldDB" id="F4R6F1"/>
<keyword evidence="3" id="KW-1185">Reference proteome</keyword>
<gene>
    <name evidence="2" type="ORF">MELLADRAFT_101617</name>
</gene>
<feature type="chain" id="PRO_5003321382" evidence="1">
    <location>
        <begin position="24"/>
        <end position="178"/>
    </location>
</feature>
<dbReference type="OrthoDB" id="10289317at2759"/>
<feature type="signal peptide" evidence="1">
    <location>
        <begin position="1"/>
        <end position="23"/>
    </location>
</feature>
<keyword evidence="1" id="KW-0732">Signal</keyword>
<dbReference type="VEuPathDB" id="FungiDB:MELLADRAFT_101617"/>
<evidence type="ECO:0000313" key="2">
    <source>
        <dbReference type="EMBL" id="EGG12472.1"/>
    </source>
</evidence>
<accession>F4R6F1</accession>
<dbReference type="KEGG" id="mlr:MELLADRAFT_101617"/>
<dbReference type="InParanoid" id="F4R6F1"/>